<dbReference type="Pfam" id="PF02741">
    <property type="entry name" value="FTR_C"/>
    <property type="match status" value="1"/>
</dbReference>
<organism evidence="6 7">
    <name type="scientific">Posidoniimonas corsicana</name>
    <dbReference type="NCBI Taxonomy" id="1938618"/>
    <lineage>
        <taxon>Bacteria</taxon>
        <taxon>Pseudomonadati</taxon>
        <taxon>Planctomycetota</taxon>
        <taxon>Planctomycetia</taxon>
        <taxon>Pirellulales</taxon>
        <taxon>Lacipirellulaceae</taxon>
        <taxon>Posidoniimonas</taxon>
    </lineage>
</organism>
<dbReference type="AlphaFoldDB" id="A0A5C5VJM7"/>
<dbReference type="InterPro" id="IPR023447">
    <property type="entry name" value="ForMFR_H4MPT_ForTrfase_fd-like"/>
</dbReference>
<feature type="domain" description="Formylmethanofuran: tetrahydromethanopterin formyltransferase Ftr N-terminal" evidence="4">
    <location>
        <begin position="1"/>
        <end position="144"/>
    </location>
</feature>
<dbReference type="NCBIfam" id="NF002554">
    <property type="entry name" value="PRK02114.1"/>
    <property type="match status" value="1"/>
</dbReference>
<name>A0A5C5VJM7_9BACT</name>
<dbReference type="EC" id="2.3.1.101" evidence="3"/>
<dbReference type="PIRSF" id="PIRSF006414">
    <property type="entry name" value="Ftr_formyl_trnsf"/>
    <property type="match status" value="1"/>
</dbReference>
<keyword evidence="2 3" id="KW-0808">Transferase</keyword>
<dbReference type="InterPro" id="IPR002770">
    <property type="entry name" value="ForMFR_H4MPT_ForTrfase_C"/>
</dbReference>
<feature type="domain" description="Formylmethanofuran: tetrahydromethanopterin formyltransferase Ftr C-terminal" evidence="5">
    <location>
        <begin position="147"/>
        <end position="292"/>
    </location>
</feature>
<comment type="subunit">
    <text evidence="3">Homotetramer.</text>
</comment>
<sequence>MKIGPTEIVDTFAEAFRMRYTRLLVTALDAHWLDAATRELCGYGSSVIACDAEIAVERPLPPDQTPDQRPGALVMAFGFSTDALAKALPKRVGQCVMTCPTTAVYNALPDAEEQIPLGSQLRYFGDGYQKSKVLDGCRYWRIPVMDGEFVCEEQLGAAKGVAGGNIILQGESQRAALDAARRVSEALAPLPGVITPFPGGVVRSGSKVGAKYKGMVASTNDAFCPTLRGRVESQIVDGAECAYEIVFNGESEEAVGEATRVALAAAAGEGIPAVSAGNYGGKLGKFHFRLRDYC</sequence>
<comment type="subcellular location">
    <subcellularLocation>
        <location evidence="3">Cytoplasm</location>
    </subcellularLocation>
</comment>
<dbReference type="GO" id="GO:0006730">
    <property type="term" value="P:one-carbon metabolic process"/>
    <property type="evidence" value="ECO:0007669"/>
    <property type="project" value="UniProtKB-UniRule"/>
</dbReference>
<keyword evidence="7" id="KW-1185">Reference proteome</keyword>
<protein>
    <recommendedName>
        <fullName evidence="3">Formylmethanofuran--tetrahydromethanopterin formyltransferase</fullName>
        <shortName evidence="3">Ftr</shortName>
        <ecNumber evidence="3">2.3.1.101</ecNumber>
    </recommendedName>
    <alternativeName>
        <fullName evidence="3">H4MPT formyltransferase</fullName>
    </alternativeName>
</protein>
<comment type="pathway">
    <text evidence="3">One-carbon metabolism; formaldehyde degradation; formate from formaldehyde (H(4)MPT route): step 4/5.</text>
</comment>
<dbReference type="HAMAP" id="MF_00579">
    <property type="entry name" value="FTR"/>
    <property type="match status" value="1"/>
</dbReference>
<dbReference type="RefSeq" id="WP_146565307.1">
    <property type="nucleotide sequence ID" value="NZ_SIHJ01000001.1"/>
</dbReference>
<dbReference type="EMBL" id="SIHJ01000001">
    <property type="protein sequence ID" value="TWT38015.1"/>
    <property type="molecule type" value="Genomic_DNA"/>
</dbReference>
<proteinExistence type="inferred from homology"/>
<keyword evidence="3" id="KW-0554">One-carbon metabolism</keyword>
<dbReference type="GO" id="GO:0005737">
    <property type="term" value="C:cytoplasm"/>
    <property type="evidence" value="ECO:0007669"/>
    <property type="project" value="UniProtKB-SubCell"/>
</dbReference>
<evidence type="ECO:0000256" key="1">
    <source>
        <dbReference type="ARBA" id="ARBA00006770"/>
    </source>
</evidence>
<comment type="catalytic activity">
    <reaction evidence="3">
        <text>N-formylmethanofuran + 5,6,7,8-tetrahydromethanopterin + H(+) = N(5)-formyl-5,6,7,8-tetrahydromethanopterin + methanofuran</text>
        <dbReference type="Rhea" id="RHEA:18061"/>
        <dbReference type="ChEBI" id="CHEBI:15378"/>
        <dbReference type="ChEBI" id="CHEBI:57727"/>
        <dbReference type="ChEBI" id="CHEBI:58018"/>
        <dbReference type="ChEBI" id="CHEBI:58103"/>
        <dbReference type="ChEBI" id="CHEBI:58151"/>
        <dbReference type="EC" id="2.3.1.101"/>
    </reaction>
</comment>
<comment type="similarity">
    <text evidence="1 3">Belongs to the FTR family.</text>
</comment>
<dbReference type="NCBIfam" id="TIGR03119">
    <property type="entry name" value="one_C_fhcD"/>
    <property type="match status" value="1"/>
</dbReference>
<gene>
    <name evidence="6" type="primary">fhcD</name>
    <name evidence="3" type="synonym">ffsA</name>
    <name evidence="6" type="ORF">KOR34_29820</name>
</gene>
<dbReference type="GO" id="GO:0016787">
    <property type="term" value="F:hydrolase activity"/>
    <property type="evidence" value="ECO:0007669"/>
    <property type="project" value="UniProtKB-KW"/>
</dbReference>
<accession>A0A5C5VJM7</accession>
<keyword evidence="3 6" id="KW-0012">Acyltransferase</keyword>
<evidence type="ECO:0000313" key="7">
    <source>
        <dbReference type="Proteomes" id="UP000316714"/>
    </source>
</evidence>
<comment type="caution">
    <text evidence="6">The sequence shown here is derived from an EMBL/GenBank/DDBJ whole genome shotgun (WGS) entry which is preliminary data.</text>
</comment>
<evidence type="ECO:0000259" key="5">
    <source>
        <dbReference type="Pfam" id="PF02741"/>
    </source>
</evidence>
<comment type="function">
    <text evidence="3">Catalyzes the transfer of a formyl group from 5-formyl tetrahydromethanopterin (5-formyl-H(4)MPT) to methanofuran (MFR) to produce formylmethanofuran (formyl-MFR) and tetrahydromethanopterin (H(4)MPT).</text>
</comment>
<keyword evidence="3" id="KW-0963">Cytoplasm</keyword>
<evidence type="ECO:0000259" key="4">
    <source>
        <dbReference type="Pfam" id="PF01913"/>
    </source>
</evidence>
<evidence type="ECO:0000313" key="6">
    <source>
        <dbReference type="EMBL" id="TWT38015.1"/>
    </source>
</evidence>
<reference evidence="6 7" key="1">
    <citation type="submission" date="2019-02" db="EMBL/GenBank/DDBJ databases">
        <title>Deep-cultivation of Planctomycetes and their phenomic and genomic characterization uncovers novel biology.</title>
        <authorList>
            <person name="Wiegand S."/>
            <person name="Jogler M."/>
            <person name="Boedeker C."/>
            <person name="Pinto D."/>
            <person name="Vollmers J."/>
            <person name="Rivas-Marin E."/>
            <person name="Kohn T."/>
            <person name="Peeters S.H."/>
            <person name="Heuer A."/>
            <person name="Rast P."/>
            <person name="Oberbeckmann S."/>
            <person name="Bunk B."/>
            <person name="Jeske O."/>
            <person name="Meyerdierks A."/>
            <person name="Storesund J.E."/>
            <person name="Kallscheuer N."/>
            <person name="Luecker S."/>
            <person name="Lage O.M."/>
            <person name="Pohl T."/>
            <person name="Merkel B.J."/>
            <person name="Hornburger P."/>
            <person name="Mueller R.-W."/>
            <person name="Bruemmer F."/>
            <person name="Labrenz M."/>
            <person name="Spormann A.M."/>
            <person name="Op Den Camp H."/>
            <person name="Overmann J."/>
            <person name="Amann R."/>
            <person name="Jetten M.S.M."/>
            <person name="Mascher T."/>
            <person name="Medema M.H."/>
            <person name="Devos D.P."/>
            <person name="Kaster A.-K."/>
            <person name="Ovreas L."/>
            <person name="Rohde M."/>
            <person name="Galperin M.Y."/>
            <person name="Jogler C."/>
        </authorList>
    </citation>
    <scope>NUCLEOTIDE SEQUENCE [LARGE SCALE GENOMIC DNA]</scope>
    <source>
        <strain evidence="6 7">KOR34</strain>
    </source>
</reference>
<dbReference type="OrthoDB" id="8841169at2"/>
<evidence type="ECO:0000256" key="3">
    <source>
        <dbReference type="HAMAP-Rule" id="MF_00579"/>
    </source>
</evidence>
<dbReference type="UniPathway" id="UPA00562">
    <property type="reaction ID" value="UER00704"/>
</dbReference>
<dbReference type="Proteomes" id="UP000316714">
    <property type="component" value="Unassembled WGS sequence"/>
</dbReference>
<dbReference type="Gene3D" id="3.30.70.520">
    <property type="match status" value="2"/>
</dbReference>
<keyword evidence="6" id="KW-0378">Hydrolase</keyword>
<dbReference type="SUPFAM" id="SSF55112">
    <property type="entry name" value="Formylmethanofuran:tetrahydromethanopterin formyltransferase"/>
    <property type="match status" value="2"/>
</dbReference>
<dbReference type="Pfam" id="PF01913">
    <property type="entry name" value="FTR"/>
    <property type="match status" value="1"/>
</dbReference>
<dbReference type="InterPro" id="IPR014053">
    <property type="entry name" value="ForMFR_H4MPT_ForTrfase"/>
</dbReference>
<dbReference type="InterPro" id="IPR022667">
    <property type="entry name" value="ForMFR_H4MPT_ForTrfase_N"/>
</dbReference>
<dbReference type="GO" id="GO:0046294">
    <property type="term" value="P:formaldehyde catabolic process"/>
    <property type="evidence" value="ECO:0007669"/>
    <property type="project" value="UniProtKB-UniRule"/>
</dbReference>
<evidence type="ECO:0000256" key="2">
    <source>
        <dbReference type="ARBA" id="ARBA00022679"/>
    </source>
</evidence>
<dbReference type="GO" id="GO:0030270">
    <property type="term" value="F:formylmethanofuran-tetrahydromethanopterin N-formyltransferase activity"/>
    <property type="evidence" value="ECO:0007669"/>
    <property type="project" value="UniProtKB-UniRule"/>
</dbReference>